<proteinExistence type="predicted"/>
<name>A0AAW2TEH8_SESRA</name>
<dbReference type="InterPro" id="IPR027417">
    <property type="entry name" value="P-loop_NTPase"/>
</dbReference>
<comment type="caution">
    <text evidence="2">The sequence shown here is derived from an EMBL/GenBank/DDBJ whole genome shotgun (WGS) entry which is preliminary data.</text>
</comment>
<feature type="domain" description="NB-ARC" evidence="1">
    <location>
        <begin position="97"/>
        <end position="168"/>
    </location>
</feature>
<evidence type="ECO:0000313" key="2">
    <source>
        <dbReference type="EMBL" id="KAL0402825.1"/>
    </source>
</evidence>
<dbReference type="SUPFAM" id="SSF52540">
    <property type="entry name" value="P-loop containing nucleoside triphosphate hydrolases"/>
    <property type="match status" value="1"/>
</dbReference>
<dbReference type="AlphaFoldDB" id="A0AAW2TEH8"/>
<dbReference type="InterPro" id="IPR002182">
    <property type="entry name" value="NB-ARC"/>
</dbReference>
<dbReference type="EMBL" id="JACGWJ010000008">
    <property type="protein sequence ID" value="KAL0402825.1"/>
    <property type="molecule type" value="Genomic_DNA"/>
</dbReference>
<accession>A0AAW2TEH8</accession>
<dbReference type="Gene3D" id="3.40.50.300">
    <property type="entry name" value="P-loop containing nucleotide triphosphate hydrolases"/>
    <property type="match status" value="1"/>
</dbReference>
<protein>
    <submittedName>
        <fullName evidence="2">Disease resistance protein RPP13</fullName>
    </submittedName>
</protein>
<gene>
    <name evidence="2" type="ORF">Sradi_1923300</name>
</gene>
<dbReference type="PANTHER" id="PTHR19338">
    <property type="entry name" value="TRANSLOCASE OF INNER MITOCHONDRIAL MEMBRANE 13 HOMOLOG"/>
    <property type="match status" value="1"/>
</dbReference>
<reference evidence="2" key="1">
    <citation type="submission" date="2020-06" db="EMBL/GenBank/DDBJ databases">
        <authorList>
            <person name="Li T."/>
            <person name="Hu X."/>
            <person name="Zhang T."/>
            <person name="Song X."/>
            <person name="Zhang H."/>
            <person name="Dai N."/>
            <person name="Sheng W."/>
            <person name="Hou X."/>
            <person name="Wei L."/>
        </authorList>
    </citation>
    <scope>NUCLEOTIDE SEQUENCE</scope>
    <source>
        <strain evidence="2">G02</strain>
        <tissue evidence="2">Leaf</tissue>
    </source>
</reference>
<reference evidence="2" key="2">
    <citation type="journal article" date="2024" name="Plant">
        <title>Genomic evolution and insights into agronomic trait innovations of Sesamum species.</title>
        <authorList>
            <person name="Miao H."/>
            <person name="Wang L."/>
            <person name="Qu L."/>
            <person name="Liu H."/>
            <person name="Sun Y."/>
            <person name="Le M."/>
            <person name="Wang Q."/>
            <person name="Wei S."/>
            <person name="Zheng Y."/>
            <person name="Lin W."/>
            <person name="Duan Y."/>
            <person name="Cao H."/>
            <person name="Xiong S."/>
            <person name="Wang X."/>
            <person name="Wei L."/>
            <person name="Li C."/>
            <person name="Ma Q."/>
            <person name="Ju M."/>
            <person name="Zhao R."/>
            <person name="Li G."/>
            <person name="Mu C."/>
            <person name="Tian Q."/>
            <person name="Mei H."/>
            <person name="Zhang T."/>
            <person name="Gao T."/>
            <person name="Zhang H."/>
        </authorList>
    </citation>
    <scope>NUCLEOTIDE SEQUENCE</scope>
    <source>
        <strain evidence="2">G02</strain>
    </source>
</reference>
<dbReference type="PANTHER" id="PTHR19338:SF60">
    <property type="entry name" value="NB-ARC DOMAIN-CONTAINING PROTEIN"/>
    <property type="match status" value="1"/>
</dbReference>
<dbReference type="GO" id="GO:0043531">
    <property type="term" value="F:ADP binding"/>
    <property type="evidence" value="ECO:0007669"/>
    <property type="project" value="InterPro"/>
</dbReference>
<dbReference type="Gene3D" id="1.20.5.4130">
    <property type="match status" value="1"/>
</dbReference>
<organism evidence="2">
    <name type="scientific">Sesamum radiatum</name>
    <name type="common">Black benniseed</name>
    <dbReference type="NCBI Taxonomy" id="300843"/>
    <lineage>
        <taxon>Eukaryota</taxon>
        <taxon>Viridiplantae</taxon>
        <taxon>Streptophyta</taxon>
        <taxon>Embryophyta</taxon>
        <taxon>Tracheophyta</taxon>
        <taxon>Spermatophyta</taxon>
        <taxon>Magnoliopsida</taxon>
        <taxon>eudicotyledons</taxon>
        <taxon>Gunneridae</taxon>
        <taxon>Pentapetalae</taxon>
        <taxon>asterids</taxon>
        <taxon>lamiids</taxon>
        <taxon>Lamiales</taxon>
        <taxon>Pedaliaceae</taxon>
        <taxon>Sesamum</taxon>
    </lineage>
</organism>
<dbReference type="Pfam" id="PF00931">
    <property type="entry name" value="NB-ARC"/>
    <property type="match status" value="1"/>
</dbReference>
<sequence>MAYASVVSLIQTLEQIIDGHEILYNKEQIECLLSKELYYILSGASTVIENFDSAKLQVMEFRNMGSKNLAPKNSFSAGSLRLASGGKNTMVGFVDEMLQIKDRLTGEPSHKLDVVSIVGMGGSGKTTLAKNIYDDAFIVYHFYTRAWVTISQEYHVHEILLGLLASMKKLTGKKM</sequence>
<evidence type="ECO:0000259" key="1">
    <source>
        <dbReference type="Pfam" id="PF00931"/>
    </source>
</evidence>